<dbReference type="PANTHER" id="PTHR43441:SF10">
    <property type="entry name" value="ACETYLTRANSFERASE"/>
    <property type="match status" value="1"/>
</dbReference>
<dbReference type="EMBL" id="JAUTIX010000004">
    <property type="protein sequence ID" value="MDP0398641.1"/>
    <property type="molecule type" value="Genomic_DNA"/>
</dbReference>
<dbReference type="InterPro" id="IPR000182">
    <property type="entry name" value="GNAT_dom"/>
</dbReference>
<protein>
    <submittedName>
        <fullName evidence="2">GNAT family N-acetyltransferase</fullName>
    </submittedName>
</protein>
<evidence type="ECO:0000259" key="1">
    <source>
        <dbReference type="PROSITE" id="PS51186"/>
    </source>
</evidence>
<dbReference type="GO" id="GO:0005737">
    <property type="term" value="C:cytoplasm"/>
    <property type="evidence" value="ECO:0007669"/>
    <property type="project" value="TreeGrafter"/>
</dbReference>
<gene>
    <name evidence="2" type="ORF">Q7X28_11945</name>
</gene>
<dbReference type="InterPro" id="IPR051908">
    <property type="entry name" value="Ribosomal_N-acetyltransferase"/>
</dbReference>
<dbReference type="PROSITE" id="PS51186">
    <property type="entry name" value="GNAT"/>
    <property type="match status" value="1"/>
</dbReference>
<proteinExistence type="predicted"/>
<evidence type="ECO:0000313" key="3">
    <source>
        <dbReference type="Proteomes" id="UP001178281"/>
    </source>
</evidence>
<dbReference type="SUPFAM" id="SSF55729">
    <property type="entry name" value="Acyl-CoA N-acyltransferases (Nat)"/>
    <property type="match status" value="1"/>
</dbReference>
<dbReference type="RefSeq" id="WP_305111461.1">
    <property type="nucleotide sequence ID" value="NZ_JAUTIX010000004.1"/>
</dbReference>
<dbReference type="Pfam" id="PF13302">
    <property type="entry name" value="Acetyltransf_3"/>
    <property type="match status" value="1"/>
</dbReference>
<name>A0AA90NAC3_9ACTN</name>
<dbReference type="AlphaFoldDB" id="A0AA90NAC3"/>
<dbReference type="Proteomes" id="UP001178281">
    <property type="component" value="Unassembled WGS sequence"/>
</dbReference>
<evidence type="ECO:0000313" key="2">
    <source>
        <dbReference type="EMBL" id="MDP0398641.1"/>
    </source>
</evidence>
<dbReference type="PANTHER" id="PTHR43441">
    <property type="entry name" value="RIBOSOMAL-PROTEIN-SERINE ACETYLTRANSFERASE"/>
    <property type="match status" value="1"/>
</dbReference>
<dbReference type="InterPro" id="IPR016181">
    <property type="entry name" value="Acyl_CoA_acyltransferase"/>
</dbReference>
<dbReference type="GO" id="GO:1990189">
    <property type="term" value="F:protein N-terminal-serine acetyltransferase activity"/>
    <property type="evidence" value="ECO:0007669"/>
    <property type="project" value="TreeGrafter"/>
</dbReference>
<comment type="caution">
    <text evidence="2">The sequence shown here is derived from an EMBL/GenBank/DDBJ whole genome shotgun (WGS) entry which is preliminary data.</text>
</comment>
<feature type="domain" description="N-acetyltransferase" evidence="1">
    <location>
        <begin position="19"/>
        <end position="163"/>
    </location>
</feature>
<reference evidence="2" key="1">
    <citation type="submission" date="2023-08" db="EMBL/GenBank/DDBJ databases">
        <title>The draft genome of Tsukamurella strandjordii strain 050030.</title>
        <authorList>
            <person name="Zhao F."/>
            <person name="Feng Y."/>
            <person name="Zong Z."/>
        </authorList>
    </citation>
    <scope>NUCLEOTIDE SEQUENCE</scope>
    <source>
        <strain evidence="2">050030</strain>
    </source>
</reference>
<keyword evidence="3" id="KW-1185">Reference proteome</keyword>
<accession>A0AA90NAC3</accession>
<sequence>MDLVELQTGRLVLRCPVASDVPAIAAACVDPAIQRYVPVPSPYTVADAREFVAGSARGWAADEAYAFAVIAGGDLAGTCQLTRKSDGIVELGYWTVPEHRRRGYTVEAARLLCQWGFDTLGIHRIDWWAVVGNAGSRAVAESLGFEVEGLLRRRAILHGEPQDWWVGGLLARPE</sequence>
<dbReference type="GO" id="GO:0008999">
    <property type="term" value="F:protein-N-terminal-alanine acetyltransferase activity"/>
    <property type="evidence" value="ECO:0007669"/>
    <property type="project" value="TreeGrafter"/>
</dbReference>
<organism evidence="2 3">
    <name type="scientific">Tsukamurella strandjordii</name>
    <dbReference type="NCBI Taxonomy" id="147577"/>
    <lineage>
        <taxon>Bacteria</taxon>
        <taxon>Bacillati</taxon>
        <taxon>Actinomycetota</taxon>
        <taxon>Actinomycetes</taxon>
        <taxon>Mycobacteriales</taxon>
        <taxon>Tsukamurellaceae</taxon>
        <taxon>Tsukamurella</taxon>
    </lineage>
</organism>
<dbReference type="Gene3D" id="3.40.630.30">
    <property type="match status" value="1"/>
</dbReference>